<dbReference type="STRING" id="49012.A0A0F7RT64"/>
<protein>
    <recommendedName>
        <fullName evidence="1">CMP/dCMP-type deaminase domain-containing protein</fullName>
    </recommendedName>
</protein>
<dbReference type="GO" id="GO:0003824">
    <property type="term" value="F:catalytic activity"/>
    <property type="evidence" value="ECO:0007669"/>
    <property type="project" value="InterPro"/>
</dbReference>
<dbReference type="Pfam" id="PF00383">
    <property type="entry name" value="dCMP_cyt_deam_1"/>
    <property type="match status" value="1"/>
</dbReference>
<gene>
    <name evidence="2" type="primary">SSCI23300.1</name>
    <name evidence="3" type="ORF">SPSC_06075</name>
</gene>
<reference evidence="3" key="3">
    <citation type="submission" date="2014-06" db="EMBL/GenBank/DDBJ databases">
        <authorList>
            <person name="Ju J."/>
            <person name="Zhang J."/>
        </authorList>
    </citation>
    <scope>NUCLEOTIDE SEQUENCE</scope>
    <source>
        <strain evidence="3">SscI8</strain>
    </source>
</reference>
<name>A0A0F7RT64_9BASI</name>
<evidence type="ECO:0000313" key="2">
    <source>
        <dbReference type="EMBL" id="CDR99535.1"/>
    </source>
</evidence>
<dbReference type="SUPFAM" id="SSF53927">
    <property type="entry name" value="Cytidine deaminase-like"/>
    <property type="match status" value="1"/>
</dbReference>
<reference evidence="2" key="1">
    <citation type="submission" date="2014-06" db="EMBL/GenBank/DDBJ databases">
        <authorList>
            <person name="Berkman J.Paul."/>
        </authorList>
    </citation>
    <scope>NUCLEOTIDE SEQUENCE [LARGE SCALE GENOMIC DNA]</scope>
</reference>
<dbReference type="Gene3D" id="3.40.140.10">
    <property type="entry name" value="Cytidine Deaminase, domain 2"/>
    <property type="match status" value="1"/>
</dbReference>
<evidence type="ECO:0000259" key="1">
    <source>
        <dbReference type="Pfam" id="PF00383"/>
    </source>
</evidence>
<dbReference type="OrthoDB" id="9980836at2759"/>
<dbReference type="Proteomes" id="UP000242770">
    <property type="component" value="Unassembled WGS sequence"/>
</dbReference>
<evidence type="ECO:0000313" key="4">
    <source>
        <dbReference type="Proteomes" id="UP000242770"/>
    </source>
</evidence>
<dbReference type="InterPro" id="IPR016193">
    <property type="entry name" value="Cytidine_deaminase-like"/>
</dbReference>
<reference evidence="4" key="2">
    <citation type="submission" date="2014-06" db="EMBL/GenBank/DDBJ databases">
        <authorList>
            <person name="Berkman P.J."/>
        </authorList>
    </citation>
    <scope>NUCLEOTIDE SEQUENCE [LARGE SCALE GENOMIC DNA]</scope>
</reference>
<proteinExistence type="predicted"/>
<evidence type="ECO:0000313" key="3">
    <source>
        <dbReference type="EMBL" id="CDU25904.1"/>
    </source>
</evidence>
<feature type="domain" description="CMP/dCMP-type deaminase" evidence="1">
    <location>
        <begin position="44"/>
        <end position="124"/>
    </location>
</feature>
<dbReference type="InterPro" id="IPR002125">
    <property type="entry name" value="CMP_dCMP_dom"/>
</dbReference>
<organism evidence="2 4">
    <name type="scientific">Sporisorium scitamineum</name>
    <dbReference type="NCBI Taxonomy" id="49012"/>
    <lineage>
        <taxon>Eukaryota</taxon>
        <taxon>Fungi</taxon>
        <taxon>Dikarya</taxon>
        <taxon>Basidiomycota</taxon>
        <taxon>Ustilaginomycotina</taxon>
        <taxon>Ustilaginomycetes</taxon>
        <taxon>Ustilaginales</taxon>
        <taxon>Ustilaginaceae</taxon>
        <taxon>Sporisorium</taxon>
    </lineage>
</organism>
<dbReference type="GO" id="GO:0006139">
    <property type="term" value="P:nucleobase-containing compound metabolic process"/>
    <property type="evidence" value="ECO:0007669"/>
    <property type="project" value="UniProtKB-ARBA"/>
</dbReference>
<keyword evidence="4" id="KW-1185">Reference proteome</keyword>
<accession>A0A0F7RT64</accession>
<dbReference type="EMBL" id="LK056692">
    <property type="protein sequence ID" value="CDU25904.1"/>
    <property type="molecule type" value="Genomic_DNA"/>
</dbReference>
<dbReference type="EMBL" id="CCFA01001221">
    <property type="protein sequence ID" value="CDR99535.1"/>
    <property type="molecule type" value="Genomic_DNA"/>
</dbReference>
<sequence>MTTAQTQTHHGHTPSHLLTALLTTITDSIIPLTTTGVARGCKVFGASILHKTTLEPIISSTNDEITSPLLHGEVSTLLAFHRHNNTLPTHNRIDPKNCIFLSTHEPCSLCLSAITWSGFDNFYYLFTYRDTMDVFDIPHDIKILQEVFQTAEKGQGEGGRLYNRENKFWKCWSCQELVDESEEGERARLEERLREVKRWYGGLSETYQQSKASQTGQIPLN</sequence>
<dbReference type="AlphaFoldDB" id="A0A0F7RT64"/>